<organism>
    <name type="scientific">Ixodes scapularis</name>
    <name type="common">Black-legged tick</name>
    <name type="synonym">Deer tick</name>
    <dbReference type="NCBI Taxonomy" id="6945"/>
    <lineage>
        <taxon>Eukaryota</taxon>
        <taxon>Metazoa</taxon>
        <taxon>Ecdysozoa</taxon>
        <taxon>Arthropoda</taxon>
        <taxon>Chelicerata</taxon>
        <taxon>Arachnida</taxon>
        <taxon>Acari</taxon>
        <taxon>Parasitiformes</taxon>
        <taxon>Ixodida</taxon>
        <taxon>Ixodoidea</taxon>
        <taxon>Ixodidae</taxon>
        <taxon>Ixodinae</taxon>
        <taxon>Ixodes</taxon>
    </lineage>
</organism>
<dbReference type="HOGENOM" id="CLU_1507085_0_0_1"/>
<accession>B7PS96</accession>
<feature type="non-terminal residue" evidence="1">
    <location>
        <position position="179"/>
    </location>
</feature>
<dbReference type="EnsemblMetazoa" id="ISCW008187-RA">
    <property type="protein sequence ID" value="ISCW008187-PA"/>
    <property type="gene ID" value="ISCW008187"/>
</dbReference>
<sequence length="179" mass="20469">MTSAPFEDTLMKSSISFSSSIYFYSYKYFTPKQRSEMPRRRRLAPPSAPLGCFAGSRRHAAPRWSHRCLSSCSTCRSSEARLPQNTFYWPSSVCCVPRRRHSSSVRPVPGEHFPRNTSSRCLQFRTSRTSKSSWPMPKNFGRVCHATCCHLRETVNYQICAKEGEGGCKIIKKSKQNLL</sequence>
<dbReference type="InParanoid" id="B7PS96"/>
<reference evidence="1 3" key="1">
    <citation type="submission" date="2008-03" db="EMBL/GenBank/DDBJ databases">
        <title>Annotation of Ixodes scapularis.</title>
        <authorList>
            <consortium name="Ixodes scapularis Genome Project Consortium"/>
            <person name="Caler E."/>
            <person name="Hannick L.I."/>
            <person name="Bidwell S."/>
            <person name="Joardar V."/>
            <person name="Thiagarajan M."/>
            <person name="Amedeo P."/>
            <person name="Galinsky K.J."/>
            <person name="Schobel S."/>
            <person name="Inman J."/>
            <person name="Hostetler J."/>
            <person name="Miller J."/>
            <person name="Hammond M."/>
            <person name="Megy K."/>
            <person name="Lawson D."/>
            <person name="Kodira C."/>
            <person name="Sutton G."/>
            <person name="Meyer J."/>
            <person name="Hill C.A."/>
            <person name="Birren B."/>
            <person name="Nene V."/>
            <person name="Collins F."/>
            <person name="Alarcon-Chaidez F."/>
            <person name="Wikel S."/>
            <person name="Strausberg R."/>
        </authorList>
    </citation>
    <scope>NUCLEOTIDE SEQUENCE [LARGE SCALE GENOMIC DNA]</scope>
    <source>
        <strain evidence="3">Wikel</strain>
        <strain evidence="1">Wikel colony</strain>
    </source>
</reference>
<reference evidence="2" key="2">
    <citation type="submission" date="2020-05" db="UniProtKB">
        <authorList>
            <consortium name="EnsemblMetazoa"/>
        </authorList>
    </citation>
    <scope>IDENTIFICATION</scope>
    <source>
        <strain evidence="2">wikel</strain>
    </source>
</reference>
<evidence type="ECO:0000313" key="2">
    <source>
        <dbReference type="EnsemblMetazoa" id="ISCW008187-PA"/>
    </source>
</evidence>
<name>B7PS96_IXOSC</name>
<dbReference type="EMBL" id="DS777384">
    <property type="protein sequence ID" value="EEC09468.1"/>
    <property type="molecule type" value="Genomic_DNA"/>
</dbReference>
<proteinExistence type="predicted"/>
<dbReference type="PaxDb" id="6945-B7PS96"/>
<dbReference type="EMBL" id="ABJB010743479">
    <property type="status" value="NOT_ANNOTATED_CDS"/>
    <property type="molecule type" value="Genomic_DNA"/>
</dbReference>
<dbReference type="VEuPathDB" id="VectorBase:ISCW008187"/>
<dbReference type="AlphaFoldDB" id="B7PS96"/>
<protein>
    <submittedName>
        <fullName evidence="1 2">Uncharacterized protein</fullName>
    </submittedName>
</protein>
<dbReference type="EMBL" id="ABJB011054105">
    <property type="status" value="NOT_ANNOTATED_CDS"/>
    <property type="molecule type" value="Genomic_DNA"/>
</dbReference>
<evidence type="ECO:0000313" key="1">
    <source>
        <dbReference type="EMBL" id="EEC09468.1"/>
    </source>
</evidence>
<evidence type="ECO:0000313" key="3">
    <source>
        <dbReference type="Proteomes" id="UP000001555"/>
    </source>
</evidence>
<dbReference type="Proteomes" id="UP000001555">
    <property type="component" value="Unassembled WGS sequence"/>
</dbReference>
<gene>
    <name evidence="1" type="ORF">IscW_ISCW008187</name>
</gene>
<keyword evidence="3" id="KW-1185">Reference proteome</keyword>